<accession>A0ABW6KY43</accession>
<evidence type="ECO:0000313" key="2">
    <source>
        <dbReference type="Proteomes" id="UP001601197"/>
    </source>
</evidence>
<keyword evidence="2" id="KW-1185">Reference proteome</keyword>
<dbReference type="RefSeq" id="WP_143203974.1">
    <property type="nucleotide sequence ID" value="NZ_JBIAFJ010000027.1"/>
</dbReference>
<dbReference type="Proteomes" id="UP001601197">
    <property type="component" value="Unassembled WGS sequence"/>
</dbReference>
<reference evidence="1 2" key="1">
    <citation type="submission" date="2024-10" db="EMBL/GenBank/DDBJ databases">
        <title>The Natural Products Discovery Center: Release of the First 8490 Sequenced Strains for Exploring Actinobacteria Biosynthetic Diversity.</title>
        <authorList>
            <person name="Kalkreuter E."/>
            <person name="Kautsar S.A."/>
            <person name="Yang D."/>
            <person name="Bader C.D."/>
            <person name="Teijaro C.N."/>
            <person name="Fluegel L."/>
            <person name="Davis C.M."/>
            <person name="Simpson J.R."/>
            <person name="Lauterbach L."/>
            <person name="Steele A.D."/>
            <person name="Gui C."/>
            <person name="Meng S."/>
            <person name="Li G."/>
            <person name="Viehrig K."/>
            <person name="Ye F."/>
            <person name="Su P."/>
            <person name="Kiefer A.F."/>
            <person name="Nichols A."/>
            <person name="Cepeda A.J."/>
            <person name="Yan W."/>
            <person name="Fan B."/>
            <person name="Jiang Y."/>
            <person name="Adhikari A."/>
            <person name="Zheng C.-J."/>
            <person name="Schuster L."/>
            <person name="Cowan T.M."/>
            <person name="Smanski M.J."/>
            <person name="Chevrette M.G."/>
            <person name="De Carvalho L.P.S."/>
            <person name="Shen B."/>
        </authorList>
    </citation>
    <scope>NUCLEOTIDE SEQUENCE [LARGE SCALE GENOMIC DNA]</scope>
    <source>
        <strain evidence="1 2">NPDC007147</strain>
    </source>
</reference>
<name>A0ABW6KY43_9ACTN</name>
<dbReference type="EMBL" id="JBIAFJ010000027">
    <property type="protein sequence ID" value="MFE9172809.1"/>
    <property type="molecule type" value="Genomic_DNA"/>
</dbReference>
<proteinExistence type="predicted"/>
<sequence length="66" mass="6901">MLSRPASVVVPLGQAGARAPASGRPAEQVVGVLTAPLRRPRLYVHVGAPPRLDREQGEALGRPAAR</sequence>
<evidence type="ECO:0000313" key="1">
    <source>
        <dbReference type="EMBL" id="MFE9172809.1"/>
    </source>
</evidence>
<organism evidence="1 2">
    <name type="scientific">Streptomyces kebangsaanensis</name>
    <dbReference type="NCBI Taxonomy" id="864058"/>
    <lineage>
        <taxon>Bacteria</taxon>
        <taxon>Bacillati</taxon>
        <taxon>Actinomycetota</taxon>
        <taxon>Actinomycetes</taxon>
        <taxon>Kitasatosporales</taxon>
        <taxon>Streptomycetaceae</taxon>
        <taxon>Streptomyces</taxon>
    </lineage>
</organism>
<comment type="caution">
    <text evidence="1">The sequence shown here is derived from an EMBL/GenBank/DDBJ whole genome shotgun (WGS) entry which is preliminary data.</text>
</comment>
<protein>
    <submittedName>
        <fullName evidence="1">Uncharacterized protein</fullName>
    </submittedName>
</protein>
<gene>
    <name evidence="1" type="ORF">ACFYNZ_25610</name>
</gene>